<evidence type="ECO:0000256" key="1">
    <source>
        <dbReference type="ARBA" id="ARBA00004514"/>
    </source>
</evidence>
<comment type="subunit">
    <text evidence="8">Component of the translation initiation factor 2B (eIF2B) complex which is a heterodecamer of two sets of five different subunits: alpha, beta, gamma, delta and epsilon. Subunits alpha, beta and delta comprise a regulatory subcomplex and subunits epsilon and gamma comprise a catalytic subcomplex. Within the complex, the hexameric regulatory complex resides at the center, with the two heterodimeric catalytic subcomplexes bound on opposite sides.</text>
</comment>
<dbReference type="InterPro" id="IPR005835">
    <property type="entry name" value="NTP_transferase_dom"/>
</dbReference>
<dbReference type="FunCoup" id="A0A1S3K8P5">
    <property type="interactions" value="2789"/>
</dbReference>
<evidence type="ECO:0000313" key="11">
    <source>
        <dbReference type="Proteomes" id="UP000085678"/>
    </source>
</evidence>
<keyword evidence="4" id="KW-0396">Initiation factor</keyword>
<protein>
    <recommendedName>
        <fullName evidence="6">Translation initiation factor eIF2B subunit epsilon</fullName>
    </recommendedName>
    <alternativeName>
        <fullName evidence="7">eIF2B GDP-GTP exchange factor subunit epsilon</fullName>
    </alternativeName>
</protein>
<keyword evidence="5" id="KW-0648">Protein biosynthesis</keyword>
<sequence>MASKKKRRDEDLAQEEVLTAVVLADSFNVRFAPITHRKPRTLLPLVNVPLLDYTLEFLCSAGIERVYLFCCAHAEQIKEHVRKSKWSTRCSPCEVIPIVSEDCLSLGDALREIDAKALIDTDFVLVNGDLVSNLPLKDLIEEHKERVQKVKSSVMTMVFMHAAPHHRTRCREEEVLVAVDRPTQRVLHYRKVGTDHKFELPAELFQEFSDIQLRYDLLDCHISICSPLVPQLFTDNFDYQTSDDFVRGILVSEEILGNTIHMKVVEEGYAARVSNLQMYDAVSKDIISRWSFPLVPDNDISNNNNMNKYSYGRHNIYLNKDITLARGCVLQEDVVIGPGTSIGSGSTLAHSVVGRNCKIGENVKLENAYIWDGVTIENGVSVTTAVIADNAVLKKDVTVEPGCVFSYDVIVGPSVKIPSGTILSSAPVEDDGFSDEEEETVKGLNPVLVGSQGVAYLYQPDAEDSDNEDIIQDMWGLTIQSEEDDASSVGSMGSDELSPPSSPPADDMKLFYGEVLDTLERVFTENIGTDNTILEINSLKHAYNITINELNGLVTKAIIAYPQRNNKDMDPPKLMSALKPVLAKLLPVLRNYMKNTECQLECLAALEDYSIHHPSTGAILMKVMQVLYNADVLSEEAILHWYENVPTDHADQHQKIRKKVETFIKWLEEAEEESD</sequence>
<dbReference type="SUPFAM" id="SSF51161">
    <property type="entry name" value="Trimeric LpxA-like enzymes"/>
    <property type="match status" value="1"/>
</dbReference>
<dbReference type="GO" id="GO:0005085">
    <property type="term" value="F:guanyl-nucleotide exchange factor activity"/>
    <property type="evidence" value="ECO:0007669"/>
    <property type="project" value="InterPro"/>
</dbReference>
<evidence type="ECO:0000256" key="2">
    <source>
        <dbReference type="ARBA" id="ARBA00007878"/>
    </source>
</evidence>
<reference evidence="12" key="1">
    <citation type="submission" date="2025-08" db="UniProtKB">
        <authorList>
            <consortium name="RefSeq"/>
        </authorList>
    </citation>
    <scope>IDENTIFICATION</scope>
    <source>
        <tissue evidence="12">Gonads</tissue>
    </source>
</reference>
<dbReference type="CDD" id="cd11558">
    <property type="entry name" value="W2_eIF2B_epsilon"/>
    <property type="match status" value="1"/>
</dbReference>
<dbReference type="Gene3D" id="1.25.40.180">
    <property type="match status" value="1"/>
</dbReference>
<dbReference type="PANTHER" id="PTHR45887:SF1">
    <property type="entry name" value="TRANSLATION INITIATION FACTOR EIF-2B SUBUNIT EPSILON"/>
    <property type="match status" value="1"/>
</dbReference>
<comment type="subcellular location">
    <subcellularLocation>
        <location evidence="1">Cytoplasm</location>
        <location evidence="1">Cytosol</location>
    </subcellularLocation>
</comment>
<dbReference type="InterPro" id="IPR029044">
    <property type="entry name" value="Nucleotide-diphossugar_trans"/>
</dbReference>
<comment type="similarity">
    <text evidence="2">Belongs to the eIF-2B gamma/epsilon subunits family.</text>
</comment>
<organism evidence="11 12">
    <name type="scientific">Lingula anatina</name>
    <name type="common">Brachiopod</name>
    <name type="synonym">Lingula unguis</name>
    <dbReference type="NCBI Taxonomy" id="7574"/>
    <lineage>
        <taxon>Eukaryota</taxon>
        <taxon>Metazoa</taxon>
        <taxon>Spiralia</taxon>
        <taxon>Lophotrochozoa</taxon>
        <taxon>Brachiopoda</taxon>
        <taxon>Linguliformea</taxon>
        <taxon>Lingulata</taxon>
        <taxon>Lingulida</taxon>
        <taxon>Linguloidea</taxon>
        <taxon>Lingulidae</taxon>
        <taxon>Lingula</taxon>
    </lineage>
</organism>
<dbReference type="Pfam" id="PF25084">
    <property type="entry name" value="LbH_EIF2B"/>
    <property type="match status" value="1"/>
</dbReference>
<evidence type="ECO:0000256" key="5">
    <source>
        <dbReference type="ARBA" id="ARBA00022917"/>
    </source>
</evidence>
<dbReference type="Pfam" id="PF00483">
    <property type="entry name" value="NTP_transferase"/>
    <property type="match status" value="1"/>
</dbReference>
<accession>A0A1S3K8P5</accession>
<evidence type="ECO:0000256" key="6">
    <source>
        <dbReference type="ARBA" id="ARBA00044144"/>
    </source>
</evidence>
<evidence type="ECO:0000256" key="8">
    <source>
        <dbReference type="ARBA" id="ARBA00046432"/>
    </source>
</evidence>
<dbReference type="Pfam" id="PF02020">
    <property type="entry name" value="W2"/>
    <property type="match status" value="1"/>
</dbReference>
<dbReference type="InterPro" id="IPR016024">
    <property type="entry name" value="ARM-type_fold"/>
</dbReference>
<gene>
    <name evidence="12" type="primary">LOC106179507</name>
</gene>
<dbReference type="Gene3D" id="3.90.550.10">
    <property type="entry name" value="Spore Coat Polysaccharide Biosynthesis Protein SpsA, Chain A"/>
    <property type="match status" value="1"/>
</dbReference>
<dbReference type="InterPro" id="IPR051956">
    <property type="entry name" value="eIF2B_epsilon"/>
</dbReference>
<dbReference type="InterPro" id="IPR035543">
    <property type="entry name" value="eIF-2B_epsilon_N"/>
</dbReference>
<evidence type="ECO:0000256" key="9">
    <source>
        <dbReference type="SAM" id="MobiDB-lite"/>
    </source>
</evidence>
<keyword evidence="3" id="KW-0963">Cytoplasm</keyword>
<dbReference type="SMART" id="SM00515">
    <property type="entry name" value="eIF5C"/>
    <property type="match status" value="1"/>
</dbReference>
<dbReference type="InterPro" id="IPR044123">
    <property type="entry name" value="W2_eIF2B_epsilon"/>
</dbReference>
<proteinExistence type="inferred from homology"/>
<keyword evidence="11" id="KW-1185">Reference proteome</keyword>
<dbReference type="GeneID" id="106179507"/>
<dbReference type="OMA" id="FVICRSH"/>
<dbReference type="SUPFAM" id="SSF48371">
    <property type="entry name" value="ARM repeat"/>
    <property type="match status" value="1"/>
</dbReference>
<evidence type="ECO:0000256" key="3">
    <source>
        <dbReference type="ARBA" id="ARBA00022490"/>
    </source>
</evidence>
<evidence type="ECO:0000259" key="10">
    <source>
        <dbReference type="PROSITE" id="PS51363"/>
    </source>
</evidence>
<name>A0A1S3K8P5_LINAN</name>
<dbReference type="FunFam" id="3.90.550.10:FF:000066">
    <property type="entry name" value="Translation initiation factor eIF-2B subunit epsilon"/>
    <property type="match status" value="1"/>
</dbReference>
<dbReference type="InterPro" id="IPR056764">
    <property type="entry name" value="LbH_EIF2B3/5"/>
</dbReference>
<dbReference type="AlphaFoldDB" id="A0A1S3K8P5"/>
<feature type="region of interest" description="Disordered" evidence="9">
    <location>
        <begin position="483"/>
        <end position="505"/>
    </location>
</feature>
<dbReference type="STRING" id="7574.A0A1S3K8P5"/>
<dbReference type="InParanoid" id="A0A1S3K8P5"/>
<dbReference type="PANTHER" id="PTHR45887">
    <property type="entry name" value="TRANSLATION INITIATION FACTOR EIF-2B SUBUNIT EPSILON"/>
    <property type="match status" value="1"/>
</dbReference>
<dbReference type="Gene3D" id="2.160.10.10">
    <property type="entry name" value="Hexapeptide repeat proteins"/>
    <property type="match status" value="1"/>
</dbReference>
<dbReference type="OrthoDB" id="424572at2759"/>
<dbReference type="CDD" id="cd04197">
    <property type="entry name" value="eIF-2B_epsilon_N"/>
    <property type="match status" value="1"/>
</dbReference>
<dbReference type="KEGG" id="lak:106179507"/>
<dbReference type="GO" id="GO:0031369">
    <property type="term" value="F:translation initiation factor binding"/>
    <property type="evidence" value="ECO:0007669"/>
    <property type="project" value="InterPro"/>
</dbReference>
<evidence type="ECO:0000256" key="4">
    <source>
        <dbReference type="ARBA" id="ARBA00022540"/>
    </source>
</evidence>
<feature type="domain" description="W2" evidence="10">
    <location>
        <begin position="505"/>
        <end position="675"/>
    </location>
</feature>
<dbReference type="Proteomes" id="UP000085678">
    <property type="component" value="Unplaced"/>
</dbReference>
<evidence type="ECO:0000256" key="7">
    <source>
        <dbReference type="ARBA" id="ARBA00044345"/>
    </source>
</evidence>
<evidence type="ECO:0000313" key="12">
    <source>
        <dbReference type="RefSeq" id="XP_013418621.1"/>
    </source>
</evidence>
<dbReference type="GO" id="GO:0005851">
    <property type="term" value="C:eukaryotic translation initiation factor 2B complex"/>
    <property type="evidence" value="ECO:0007669"/>
    <property type="project" value="TreeGrafter"/>
</dbReference>
<dbReference type="GO" id="GO:0003743">
    <property type="term" value="F:translation initiation factor activity"/>
    <property type="evidence" value="ECO:0007669"/>
    <property type="project" value="UniProtKB-KW"/>
</dbReference>
<dbReference type="SUPFAM" id="SSF53448">
    <property type="entry name" value="Nucleotide-diphospho-sugar transferases"/>
    <property type="match status" value="1"/>
</dbReference>
<dbReference type="InterPro" id="IPR011004">
    <property type="entry name" value="Trimer_LpxA-like_sf"/>
</dbReference>
<dbReference type="GO" id="GO:0005829">
    <property type="term" value="C:cytosol"/>
    <property type="evidence" value="ECO:0007669"/>
    <property type="project" value="UniProtKB-SubCell"/>
</dbReference>
<dbReference type="RefSeq" id="XP_013418621.1">
    <property type="nucleotide sequence ID" value="XM_013563167.2"/>
</dbReference>
<dbReference type="InterPro" id="IPR003307">
    <property type="entry name" value="W2_domain"/>
</dbReference>
<dbReference type="PROSITE" id="PS51363">
    <property type="entry name" value="W2"/>
    <property type="match status" value="1"/>
</dbReference>
<dbReference type="CDD" id="cd05787">
    <property type="entry name" value="LbH_eIF2B_epsilon"/>
    <property type="match status" value="1"/>
</dbReference>
<dbReference type="FunFam" id="1.25.40.180:FF:000022">
    <property type="entry name" value="Translation initiation factor eIF-2B epsilon subunit"/>
    <property type="match status" value="1"/>
</dbReference>